<organism evidence="2 3">
    <name type="scientific">Cadophora malorum</name>
    <dbReference type="NCBI Taxonomy" id="108018"/>
    <lineage>
        <taxon>Eukaryota</taxon>
        <taxon>Fungi</taxon>
        <taxon>Dikarya</taxon>
        <taxon>Ascomycota</taxon>
        <taxon>Pezizomycotina</taxon>
        <taxon>Leotiomycetes</taxon>
        <taxon>Helotiales</taxon>
        <taxon>Ploettnerulaceae</taxon>
        <taxon>Cadophora</taxon>
    </lineage>
</organism>
<reference evidence="2" key="1">
    <citation type="submission" date="2021-02" db="EMBL/GenBank/DDBJ databases">
        <title>Genome sequence Cadophora malorum strain M34.</title>
        <authorList>
            <person name="Stefanovic E."/>
            <person name="Vu D."/>
            <person name="Scully C."/>
            <person name="Dijksterhuis J."/>
            <person name="Roader J."/>
            <person name="Houbraken J."/>
        </authorList>
    </citation>
    <scope>NUCLEOTIDE SEQUENCE</scope>
    <source>
        <strain evidence="2">M34</strain>
    </source>
</reference>
<dbReference type="EMBL" id="JAFJYH010000061">
    <property type="protein sequence ID" value="KAG4421678.1"/>
    <property type="molecule type" value="Genomic_DNA"/>
</dbReference>
<evidence type="ECO:0000313" key="3">
    <source>
        <dbReference type="Proteomes" id="UP000664132"/>
    </source>
</evidence>
<comment type="caution">
    <text evidence="2">The sequence shown here is derived from an EMBL/GenBank/DDBJ whole genome shotgun (WGS) entry which is preliminary data.</text>
</comment>
<feature type="region of interest" description="Disordered" evidence="1">
    <location>
        <begin position="476"/>
        <end position="504"/>
    </location>
</feature>
<evidence type="ECO:0000313" key="2">
    <source>
        <dbReference type="EMBL" id="KAG4421678.1"/>
    </source>
</evidence>
<evidence type="ECO:0000256" key="1">
    <source>
        <dbReference type="SAM" id="MobiDB-lite"/>
    </source>
</evidence>
<accession>A0A8H7WBA2</accession>
<feature type="region of interest" description="Disordered" evidence="1">
    <location>
        <begin position="365"/>
        <end position="401"/>
    </location>
</feature>
<name>A0A8H7WBA2_9HELO</name>
<keyword evidence="3" id="KW-1185">Reference proteome</keyword>
<feature type="compositionally biased region" description="Polar residues" evidence="1">
    <location>
        <begin position="109"/>
        <end position="133"/>
    </location>
</feature>
<dbReference type="Proteomes" id="UP000664132">
    <property type="component" value="Unassembled WGS sequence"/>
</dbReference>
<protein>
    <submittedName>
        <fullName evidence="2">Uncharacterized protein</fullName>
    </submittedName>
</protein>
<sequence length="504" mass="56955">MNWATIAPETRLYKGKALFRWEVSPGLEHHCGICATPLHNGRAKTSCIGKHVEPCYRFHQQLHFVGKSHECFGCNSSDEMHHNRHKEILKIVRQITAIDEPNAVFPPAKTSNSRGRRSSSATNTNNLTDTCSECPSVEDTRMTRRERKKAKKSGNGTRDRKSFEAFPLDETDFISEAIHLTVHESKGAWEGTYVYDHSNTAVEEVAMIEENDTEYDVESMAVHFESFAVKSPATLLKDLTPRQRKIVKRTSTPVKHASHGLGSRKYATQLTANNADPYDGVDPDIFLRLGIEVVNPPKNSKSRKDLVAKLVAAIKEDIEIITREDRETEMRAEGFWRWAGRTAYNTILQTRENLDWATGQKRGIRLPQFSDSDDEDMDESAQTPGGEVEKEKFKPKPQIDKSTPKSVLIAKMVDEDGFTIASSKKTLMKKPQGNSKKFTKLPLNYKLTSPSLKVDEEEEGEDVVEMLRRYEQKKLGERNLGGTYDGSTPDRRTGRGKARTLIVK</sequence>
<dbReference type="AlphaFoldDB" id="A0A8H7WBA2"/>
<proteinExistence type="predicted"/>
<feature type="region of interest" description="Disordered" evidence="1">
    <location>
        <begin position="103"/>
        <end position="162"/>
    </location>
</feature>
<gene>
    <name evidence="2" type="ORF">IFR04_005178</name>
</gene>
<dbReference type="OrthoDB" id="3642840at2759"/>
<feature type="compositionally biased region" description="Basic and acidic residues" evidence="1">
    <location>
        <begin position="387"/>
        <end position="401"/>
    </location>
</feature>